<keyword evidence="2" id="KW-1185">Reference proteome</keyword>
<dbReference type="EMBL" id="KN822984">
    <property type="protein sequence ID" value="KIO29321.1"/>
    <property type="molecule type" value="Genomic_DNA"/>
</dbReference>
<gene>
    <name evidence="1" type="ORF">M407DRAFT_170712</name>
</gene>
<protein>
    <submittedName>
        <fullName evidence="1">Uncharacterized protein</fullName>
    </submittedName>
</protein>
<evidence type="ECO:0000313" key="2">
    <source>
        <dbReference type="Proteomes" id="UP000054248"/>
    </source>
</evidence>
<accession>A0A0C3QMZ8</accession>
<sequence>MKKKQDPIIASFTKRKCSTRAGIVFAIWTRASVRGLPSPRGKLPPRRPNSQTYLLRRERMERPARPLHRMIDD</sequence>
<proteinExistence type="predicted"/>
<name>A0A0C3QMZ8_9AGAM</name>
<dbReference type="Proteomes" id="UP000054248">
    <property type="component" value="Unassembled WGS sequence"/>
</dbReference>
<organism evidence="1 2">
    <name type="scientific">Tulasnella calospora MUT 4182</name>
    <dbReference type="NCBI Taxonomy" id="1051891"/>
    <lineage>
        <taxon>Eukaryota</taxon>
        <taxon>Fungi</taxon>
        <taxon>Dikarya</taxon>
        <taxon>Basidiomycota</taxon>
        <taxon>Agaricomycotina</taxon>
        <taxon>Agaricomycetes</taxon>
        <taxon>Cantharellales</taxon>
        <taxon>Tulasnellaceae</taxon>
        <taxon>Tulasnella</taxon>
    </lineage>
</organism>
<dbReference type="HOGENOM" id="CLU_2706627_0_0_1"/>
<dbReference type="AlphaFoldDB" id="A0A0C3QMZ8"/>
<evidence type="ECO:0000313" key="1">
    <source>
        <dbReference type="EMBL" id="KIO29321.1"/>
    </source>
</evidence>
<reference evidence="1 2" key="1">
    <citation type="submission" date="2014-04" db="EMBL/GenBank/DDBJ databases">
        <authorList>
            <consortium name="DOE Joint Genome Institute"/>
            <person name="Kuo A."/>
            <person name="Girlanda M."/>
            <person name="Perotto S."/>
            <person name="Kohler A."/>
            <person name="Nagy L.G."/>
            <person name="Floudas D."/>
            <person name="Copeland A."/>
            <person name="Barry K.W."/>
            <person name="Cichocki N."/>
            <person name="Veneault-Fourrey C."/>
            <person name="LaButti K."/>
            <person name="Lindquist E.A."/>
            <person name="Lipzen A."/>
            <person name="Lundell T."/>
            <person name="Morin E."/>
            <person name="Murat C."/>
            <person name="Sun H."/>
            <person name="Tunlid A."/>
            <person name="Henrissat B."/>
            <person name="Grigoriev I.V."/>
            <person name="Hibbett D.S."/>
            <person name="Martin F."/>
            <person name="Nordberg H.P."/>
            <person name="Cantor M.N."/>
            <person name="Hua S.X."/>
        </authorList>
    </citation>
    <scope>NUCLEOTIDE SEQUENCE [LARGE SCALE GENOMIC DNA]</scope>
    <source>
        <strain evidence="1 2">MUT 4182</strain>
    </source>
</reference>
<reference evidence="2" key="2">
    <citation type="submission" date="2015-01" db="EMBL/GenBank/DDBJ databases">
        <title>Evolutionary Origins and Diversification of the Mycorrhizal Mutualists.</title>
        <authorList>
            <consortium name="DOE Joint Genome Institute"/>
            <consortium name="Mycorrhizal Genomics Consortium"/>
            <person name="Kohler A."/>
            <person name="Kuo A."/>
            <person name="Nagy L.G."/>
            <person name="Floudas D."/>
            <person name="Copeland A."/>
            <person name="Barry K.W."/>
            <person name="Cichocki N."/>
            <person name="Veneault-Fourrey C."/>
            <person name="LaButti K."/>
            <person name="Lindquist E.A."/>
            <person name="Lipzen A."/>
            <person name="Lundell T."/>
            <person name="Morin E."/>
            <person name="Murat C."/>
            <person name="Riley R."/>
            <person name="Ohm R."/>
            <person name="Sun H."/>
            <person name="Tunlid A."/>
            <person name="Henrissat B."/>
            <person name="Grigoriev I.V."/>
            <person name="Hibbett D.S."/>
            <person name="Martin F."/>
        </authorList>
    </citation>
    <scope>NUCLEOTIDE SEQUENCE [LARGE SCALE GENOMIC DNA]</scope>
    <source>
        <strain evidence="2">MUT 4182</strain>
    </source>
</reference>